<keyword evidence="1" id="KW-0812">Transmembrane</keyword>
<keyword evidence="3" id="KW-1185">Reference proteome</keyword>
<evidence type="ECO:0000313" key="3">
    <source>
        <dbReference type="Proteomes" id="UP000316270"/>
    </source>
</evidence>
<dbReference type="OrthoDB" id="5344006at2759"/>
<gene>
    <name evidence="2" type="ORF">FKW77_003644</name>
</gene>
<feature type="transmembrane region" description="Helical" evidence="1">
    <location>
        <begin position="89"/>
        <end position="110"/>
    </location>
</feature>
<feature type="transmembrane region" description="Helical" evidence="1">
    <location>
        <begin position="53"/>
        <end position="77"/>
    </location>
</feature>
<dbReference type="AlphaFoldDB" id="A0A517L8Z7"/>
<feature type="transmembrane region" description="Helical" evidence="1">
    <location>
        <begin position="26"/>
        <end position="47"/>
    </location>
</feature>
<keyword evidence="1" id="KW-1133">Transmembrane helix</keyword>
<name>A0A517L8Z7_9PEZI</name>
<proteinExistence type="predicted"/>
<feature type="transmembrane region" description="Helical" evidence="1">
    <location>
        <begin position="137"/>
        <end position="160"/>
    </location>
</feature>
<accession>A0A517L8Z7</accession>
<evidence type="ECO:0008006" key="4">
    <source>
        <dbReference type="Google" id="ProtNLM"/>
    </source>
</evidence>
<sequence>MVCFGNRKTKVAPDAYPKLYFHGLRALQLLSSLVVGSIMVYFIYYLSHDHWNIPWTFIFFTAAAGTTIAALCTTIVLHCCFGLNPRTNLFINGGLFMLWGAAFGMLSWWASKTLTHRCKIEDWNDETGVMVCRIYKALYAFGCCGFLSTVCALILDIWVYREANKSGIYRKANERGNFLKVPNDKAGVVPYNDVEMPAFHRSRPAVNPASGYGVPEEQFGYDDTTYHGAHPPQARYSH</sequence>
<evidence type="ECO:0000256" key="1">
    <source>
        <dbReference type="SAM" id="Phobius"/>
    </source>
</evidence>
<dbReference type="EMBL" id="CP042191">
    <property type="protein sequence ID" value="QDS72108.1"/>
    <property type="molecule type" value="Genomic_DNA"/>
</dbReference>
<protein>
    <recommendedName>
        <fullName evidence="4">MARVEL domain-containing protein</fullName>
    </recommendedName>
</protein>
<organism evidence="2 3">
    <name type="scientific">Venturia effusa</name>
    <dbReference type="NCBI Taxonomy" id="50376"/>
    <lineage>
        <taxon>Eukaryota</taxon>
        <taxon>Fungi</taxon>
        <taxon>Dikarya</taxon>
        <taxon>Ascomycota</taxon>
        <taxon>Pezizomycotina</taxon>
        <taxon>Dothideomycetes</taxon>
        <taxon>Pleosporomycetidae</taxon>
        <taxon>Venturiales</taxon>
        <taxon>Venturiaceae</taxon>
        <taxon>Venturia</taxon>
    </lineage>
</organism>
<reference evidence="2 3" key="1">
    <citation type="submission" date="2019-07" db="EMBL/GenBank/DDBJ databases">
        <title>Finished genome of Venturia effusa.</title>
        <authorList>
            <person name="Young C.A."/>
            <person name="Cox M.P."/>
            <person name="Ganley A.R.D."/>
            <person name="David W.J."/>
        </authorList>
    </citation>
    <scope>NUCLEOTIDE SEQUENCE [LARGE SCALE GENOMIC DNA]</scope>
    <source>
        <strain evidence="3">albino</strain>
    </source>
</reference>
<dbReference type="Proteomes" id="UP000316270">
    <property type="component" value="Chromosome 7"/>
</dbReference>
<keyword evidence="1" id="KW-0472">Membrane</keyword>
<evidence type="ECO:0000313" key="2">
    <source>
        <dbReference type="EMBL" id="QDS72108.1"/>
    </source>
</evidence>